<evidence type="ECO:0000256" key="3">
    <source>
        <dbReference type="ARBA" id="ARBA00023172"/>
    </source>
</evidence>
<keyword evidence="9" id="KW-1185">Reference proteome</keyword>
<dbReference type="Pfam" id="PF07106">
    <property type="entry name" value="WHD_TBPIP"/>
    <property type="match status" value="1"/>
</dbReference>
<feature type="non-terminal residue" evidence="8">
    <location>
        <position position="1"/>
    </location>
</feature>
<evidence type="ECO:0000313" key="9">
    <source>
        <dbReference type="Proteomes" id="UP000789342"/>
    </source>
</evidence>
<dbReference type="GO" id="GO:0007129">
    <property type="term" value="P:homologous chromosome pairing at meiosis"/>
    <property type="evidence" value="ECO:0007669"/>
    <property type="project" value="TreeGrafter"/>
</dbReference>
<dbReference type="InterPro" id="IPR036388">
    <property type="entry name" value="WH-like_DNA-bd_sf"/>
</dbReference>
<dbReference type="GO" id="GO:0120230">
    <property type="term" value="F:recombinase activator activity"/>
    <property type="evidence" value="ECO:0007669"/>
    <property type="project" value="TreeGrafter"/>
</dbReference>
<comment type="subcellular location">
    <subcellularLocation>
        <location evidence="1">Nucleus</location>
    </subcellularLocation>
</comment>
<evidence type="ECO:0000256" key="6">
    <source>
        <dbReference type="SAM" id="Coils"/>
    </source>
</evidence>
<feature type="coiled-coil region" evidence="6">
    <location>
        <begin position="92"/>
        <end position="119"/>
    </location>
</feature>
<comment type="caution">
    <text evidence="8">The sequence shown here is derived from an EMBL/GenBank/DDBJ whole genome shotgun (WGS) entry which is preliminary data.</text>
</comment>
<comment type="similarity">
    <text evidence="2">Belongs to the HOP2 family.</text>
</comment>
<dbReference type="Proteomes" id="UP000789342">
    <property type="component" value="Unassembled WGS sequence"/>
</dbReference>
<dbReference type="OrthoDB" id="272266at2759"/>
<dbReference type="GO" id="GO:0000709">
    <property type="term" value="P:meiotic joint molecule formation"/>
    <property type="evidence" value="ECO:0007669"/>
    <property type="project" value="TreeGrafter"/>
</dbReference>
<evidence type="ECO:0000313" key="8">
    <source>
        <dbReference type="EMBL" id="CAG8765179.1"/>
    </source>
</evidence>
<dbReference type="PANTHER" id="PTHR15938:SF0">
    <property type="entry name" value="HOMOLOGOUS-PAIRING PROTEIN 2 HOMOLOG"/>
    <property type="match status" value="1"/>
</dbReference>
<dbReference type="AlphaFoldDB" id="A0A9N9J496"/>
<keyword evidence="3" id="KW-0233">DNA recombination</keyword>
<feature type="domain" description="Homologous-pairing protein 2 winged helix" evidence="7">
    <location>
        <begin position="29"/>
        <end position="90"/>
    </location>
</feature>
<evidence type="ECO:0000256" key="2">
    <source>
        <dbReference type="ARBA" id="ARBA00007922"/>
    </source>
</evidence>
<evidence type="ECO:0000259" key="7">
    <source>
        <dbReference type="Pfam" id="PF07106"/>
    </source>
</evidence>
<dbReference type="SUPFAM" id="SSF46785">
    <property type="entry name" value="Winged helix' DNA-binding domain"/>
    <property type="match status" value="1"/>
</dbReference>
<accession>A0A9N9J496</accession>
<proteinExistence type="inferred from homology"/>
<dbReference type="InterPro" id="IPR036390">
    <property type="entry name" value="WH_DNA-bd_sf"/>
</dbReference>
<name>A0A9N9J496_9GLOM</name>
<dbReference type="GO" id="GO:0000794">
    <property type="term" value="C:condensed nuclear chromosome"/>
    <property type="evidence" value="ECO:0007669"/>
    <property type="project" value="TreeGrafter"/>
</dbReference>
<evidence type="ECO:0000256" key="4">
    <source>
        <dbReference type="ARBA" id="ARBA00023242"/>
    </source>
</evidence>
<dbReference type="PANTHER" id="PTHR15938">
    <property type="entry name" value="TBP-1 INTERACTING PROTEIN"/>
    <property type="match status" value="1"/>
</dbReference>
<keyword evidence="6" id="KW-0175">Coiled coil</keyword>
<gene>
    <name evidence="8" type="ORF">AMORRO_LOCUS16212</name>
</gene>
<reference evidence="8" key="1">
    <citation type="submission" date="2021-06" db="EMBL/GenBank/DDBJ databases">
        <authorList>
            <person name="Kallberg Y."/>
            <person name="Tangrot J."/>
            <person name="Rosling A."/>
        </authorList>
    </citation>
    <scope>NUCLEOTIDE SEQUENCE</scope>
    <source>
        <strain evidence="8">CL551</strain>
    </source>
</reference>
<sequence>SRCVVLEMVKQKKAVTSKGDDSKKGIKDDAEQKVLDYLRKQNRPYSVTDISNNLHNAITKAAIQKALTNLVDKEEVGCKTYGKQSVYVVKQVRITNSQLNEMDVKIEELKKEVNDYKDRNKQLQS</sequence>
<dbReference type="Gene3D" id="1.10.10.10">
    <property type="entry name" value="Winged helix-like DNA-binding domain superfamily/Winged helix DNA-binding domain"/>
    <property type="match status" value="1"/>
</dbReference>
<protein>
    <submittedName>
        <fullName evidence="8">6301_t:CDS:1</fullName>
    </submittedName>
</protein>
<feature type="non-terminal residue" evidence="8">
    <location>
        <position position="125"/>
    </location>
</feature>
<dbReference type="InterPro" id="IPR010776">
    <property type="entry name" value="Hop2_WH_dom"/>
</dbReference>
<dbReference type="EMBL" id="CAJVPV010043153">
    <property type="protein sequence ID" value="CAG8765179.1"/>
    <property type="molecule type" value="Genomic_DNA"/>
</dbReference>
<evidence type="ECO:0000256" key="5">
    <source>
        <dbReference type="ARBA" id="ARBA00023254"/>
    </source>
</evidence>
<keyword evidence="5" id="KW-0469">Meiosis</keyword>
<dbReference type="GO" id="GO:0120231">
    <property type="term" value="C:DNA recombinase auxiliary factor complex"/>
    <property type="evidence" value="ECO:0007669"/>
    <property type="project" value="TreeGrafter"/>
</dbReference>
<keyword evidence="4" id="KW-0539">Nucleus</keyword>
<dbReference type="GO" id="GO:0003690">
    <property type="term" value="F:double-stranded DNA binding"/>
    <property type="evidence" value="ECO:0007669"/>
    <property type="project" value="TreeGrafter"/>
</dbReference>
<evidence type="ECO:0000256" key="1">
    <source>
        <dbReference type="ARBA" id="ARBA00004123"/>
    </source>
</evidence>
<dbReference type="GO" id="GO:0010774">
    <property type="term" value="P:meiotic strand invasion involved in reciprocal meiotic recombination"/>
    <property type="evidence" value="ECO:0007669"/>
    <property type="project" value="TreeGrafter"/>
</dbReference>
<organism evidence="8 9">
    <name type="scientific">Acaulospora morrowiae</name>
    <dbReference type="NCBI Taxonomy" id="94023"/>
    <lineage>
        <taxon>Eukaryota</taxon>
        <taxon>Fungi</taxon>
        <taxon>Fungi incertae sedis</taxon>
        <taxon>Mucoromycota</taxon>
        <taxon>Glomeromycotina</taxon>
        <taxon>Glomeromycetes</taxon>
        <taxon>Diversisporales</taxon>
        <taxon>Acaulosporaceae</taxon>
        <taxon>Acaulospora</taxon>
    </lineage>
</organism>